<keyword evidence="2 6" id="KW-0813">Transport</keyword>
<dbReference type="SUPFAM" id="SSF46458">
    <property type="entry name" value="Globin-like"/>
    <property type="match status" value="1"/>
</dbReference>
<comment type="cofactor">
    <cofactor evidence="7">
        <name>heme</name>
        <dbReference type="ChEBI" id="CHEBI:30413"/>
    </cofactor>
    <text evidence="7">Binds 1 heme group per subunit.</text>
</comment>
<keyword evidence="10" id="KW-1185">Reference proteome</keyword>
<evidence type="ECO:0000313" key="9">
    <source>
        <dbReference type="EMBL" id="NKY26019.1"/>
    </source>
</evidence>
<gene>
    <name evidence="9" type="ORF">HGB38_07265</name>
</gene>
<dbReference type="EMBL" id="JAAXOS010000003">
    <property type="protein sequence ID" value="NKY26019.1"/>
    <property type="molecule type" value="Genomic_DNA"/>
</dbReference>
<dbReference type="InterPro" id="IPR016339">
    <property type="entry name" value="Hemoglobin_trunc_I"/>
</dbReference>
<name>A0A7X6R242_9NOCA</name>
<organism evidence="9 10">
    <name type="scientific">Nocardia gamkensis</name>
    <dbReference type="NCBI Taxonomy" id="352869"/>
    <lineage>
        <taxon>Bacteria</taxon>
        <taxon>Bacillati</taxon>
        <taxon>Actinomycetota</taxon>
        <taxon>Actinomycetes</taxon>
        <taxon>Mycobacteriales</taxon>
        <taxon>Nocardiaceae</taxon>
        <taxon>Nocardia</taxon>
    </lineage>
</organism>
<evidence type="ECO:0000256" key="8">
    <source>
        <dbReference type="PIRSR" id="PIRSR601486-1"/>
    </source>
</evidence>
<feature type="binding site" description="distal binding residue" evidence="8">
    <location>
        <position position="79"/>
    </location>
    <ligand>
        <name>heme</name>
        <dbReference type="ChEBI" id="CHEBI:30413"/>
    </ligand>
    <ligandPart>
        <name>Fe</name>
        <dbReference type="ChEBI" id="CHEBI:18248"/>
    </ligandPart>
</feature>
<dbReference type="PIRSF" id="PIRSF002030">
    <property type="entry name" value="Globin_Protozoa/Cyanobacteria"/>
    <property type="match status" value="1"/>
</dbReference>
<comment type="caution">
    <text evidence="9">The sequence shown here is derived from an EMBL/GenBank/DDBJ whole genome shotgun (WGS) entry which is preliminary data.</text>
</comment>
<evidence type="ECO:0000256" key="3">
    <source>
        <dbReference type="ARBA" id="ARBA00022617"/>
    </source>
</evidence>
<dbReference type="GO" id="GO:0046872">
    <property type="term" value="F:metal ion binding"/>
    <property type="evidence" value="ECO:0007669"/>
    <property type="project" value="UniProtKB-UniRule"/>
</dbReference>
<keyword evidence="3 6" id="KW-0349">Heme</keyword>
<feature type="binding site" description="proximal binding residue" evidence="7">
    <location>
        <position position="79"/>
    </location>
    <ligand>
        <name>heme</name>
        <dbReference type="ChEBI" id="CHEBI:30413"/>
    </ligand>
    <ligandPart>
        <name>Fe</name>
        <dbReference type="ChEBI" id="CHEBI:18248"/>
    </ligandPart>
</feature>
<keyword evidence="5 6" id="KW-0408">Iron</keyword>
<comment type="similarity">
    <text evidence="1 6">Belongs to the truncated hemoglobin family. Group I subfamily.</text>
</comment>
<dbReference type="AlphaFoldDB" id="A0A7X6R242"/>
<evidence type="ECO:0000256" key="2">
    <source>
        <dbReference type="ARBA" id="ARBA00022448"/>
    </source>
</evidence>
<dbReference type="InterPro" id="IPR009050">
    <property type="entry name" value="Globin-like_sf"/>
</dbReference>
<keyword evidence="6" id="KW-0561">Oxygen transport</keyword>
<protein>
    <recommendedName>
        <fullName evidence="6">Group 1 truncated hemoglobin</fullName>
    </recommendedName>
</protein>
<reference evidence="9 10" key="1">
    <citation type="submission" date="2020-04" db="EMBL/GenBank/DDBJ databases">
        <title>MicrobeNet Type strains.</title>
        <authorList>
            <person name="Nicholson A.C."/>
        </authorList>
    </citation>
    <scope>NUCLEOTIDE SEQUENCE [LARGE SCALE GENOMIC DNA]</scope>
    <source>
        <strain evidence="9 10">DSM 44956</strain>
    </source>
</reference>
<dbReference type="GO" id="GO:0005344">
    <property type="term" value="F:oxygen carrier activity"/>
    <property type="evidence" value="ECO:0007669"/>
    <property type="project" value="UniProtKB-UniRule"/>
</dbReference>
<dbReference type="Pfam" id="PF01152">
    <property type="entry name" value="Bac_globin"/>
    <property type="match status" value="1"/>
</dbReference>
<evidence type="ECO:0000313" key="10">
    <source>
        <dbReference type="Proteomes" id="UP000540698"/>
    </source>
</evidence>
<evidence type="ECO:0000256" key="6">
    <source>
        <dbReference type="PIRNR" id="PIRNR002030"/>
    </source>
</evidence>
<proteinExistence type="inferred from homology"/>
<dbReference type="Gene3D" id="1.10.490.10">
    <property type="entry name" value="Globins"/>
    <property type="match status" value="1"/>
</dbReference>
<accession>A0A7X6R242</accession>
<dbReference type="GO" id="GO:0020037">
    <property type="term" value="F:heme binding"/>
    <property type="evidence" value="ECO:0007669"/>
    <property type="project" value="InterPro"/>
</dbReference>
<evidence type="ECO:0000256" key="5">
    <source>
        <dbReference type="ARBA" id="ARBA00023004"/>
    </source>
</evidence>
<dbReference type="CDD" id="cd00454">
    <property type="entry name" value="TrHb1_N"/>
    <property type="match status" value="1"/>
</dbReference>
<evidence type="ECO:0000256" key="1">
    <source>
        <dbReference type="ARBA" id="ARBA00009660"/>
    </source>
</evidence>
<evidence type="ECO:0000256" key="7">
    <source>
        <dbReference type="PIRSR" id="PIRSR002030-1"/>
    </source>
</evidence>
<dbReference type="RefSeq" id="WP_062974318.1">
    <property type="nucleotide sequence ID" value="NZ_JAAXOS010000003.1"/>
</dbReference>
<evidence type="ECO:0000256" key="4">
    <source>
        <dbReference type="ARBA" id="ARBA00022723"/>
    </source>
</evidence>
<keyword evidence="4 6" id="KW-0479">Metal-binding</keyword>
<dbReference type="Proteomes" id="UP000540698">
    <property type="component" value="Unassembled WGS sequence"/>
</dbReference>
<dbReference type="InterPro" id="IPR001486">
    <property type="entry name" value="Hemoglobin_trunc"/>
</dbReference>
<dbReference type="GO" id="GO:0019825">
    <property type="term" value="F:oxygen binding"/>
    <property type="evidence" value="ECO:0007669"/>
    <property type="project" value="InterPro"/>
</dbReference>
<sequence length="130" mass="14038">MDTTSATPYDRTLYARAGGHAALEIVVEDLYARILADEELAPFFTGVNMPRVKGRQVEFFAAALGGPTPYTGPRMKQVHQGRGITRHHFDRVAEHLTQSLRAAGTPPAITAEIIAAVAPLADDIISKAIE</sequence>
<dbReference type="InterPro" id="IPR012292">
    <property type="entry name" value="Globin/Proto"/>
</dbReference>